<dbReference type="KEGG" id="vne:CFK40_11770"/>
<feature type="transmembrane region" description="Helical" evidence="2">
    <location>
        <begin position="113"/>
        <end position="131"/>
    </location>
</feature>
<reference evidence="3 4" key="1">
    <citation type="journal article" date="2003" name="Int. J. Syst. Evol. Microbiol.">
        <title>Virgibacillus carmonensis sp. nov., Virgibacillus necropolis sp. nov. and Virgibacillus picturae sp. nov., three novel species isolated from deteriorated mural paintings, transfer of the species of the genus salibacillus to Virgibacillus, as Virgibacillus marismortui comb. nov. and Virgibacillus salexigens comb. nov., and emended description of the genus Virgibacillus.</title>
        <authorList>
            <person name="Heyrman J."/>
            <person name="Logan N.A."/>
            <person name="Busse H.J."/>
            <person name="Balcaen A."/>
            <person name="Lebbe L."/>
            <person name="Rodriguez-Diaz M."/>
            <person name="Swings J."/>
            <person name="De Vos P."/>
        </authorList>
    </citation>
    <scope>NUCLEOTIDE SEQUENCE [LARGE SCALE GENOMIC DNA]</scope>
    <source>
        <strain evidence="3 4">LMG 19488</strain>
    </source>
</reference>
<feature type="transmembrane region" description="Helical" evidence="2">
    <location>
        <begin position="335"/>
        <end position="353"/>
    </location>
</feature>
<feature type="transmembrane region" description="Helical" evidence="2">
    <location>
        <begin position="6"/>
        <end position="30"/>
    </location>
</feature>
<comment type="subcellular location">
    <subcellularLocation>
        <location evidence="1">Cell envelope</location>
    </subcellularLocation>
</comment>
<proteinExistence type="predicted"/>
<dbReference type="GO" id="GO:0006825">
    <property type="term" value="P:copper ion transport"/>
    <property type="evidence" value="ECO:0007669"/>
    <property type="project" value="InterPro"/>
</dbReference>
<dbReference type="AlphaFoldDB" id="A0A221MDG2"/>
<sequence>MTLFVSFTEFILYICFSILIGSLILLLVPESKRPPLYIPKKILYLAAGLIPLTALLPVVSTAKILSGDYGFWFIFKNVLFTFEIGKSWLFIAIISAILICVLIAKDLITNKRLTGLALILTILMLLGYTNSSHASTISEWQGFLFHTLHFLAVTVWIGLLLIVSWFSKNKKNWFTFLKWFTPVAVVCLILTFIAGYFTMSIDINSYDDPNATILQEYKNSLIVNYGQALVIKHILIISLVLFATMNGILFRKRNPQDSFNPLKWARLESVYALIVFGLTAFMGQSWPPHQIYSLIKTEGASPLFNALYDGKIISAIQNADSTDAFKVTMSFGFESYLLFILSLLFMIITIFAATKRQSIFASSFSSLLMVLAAYFGIMISIQ</sequence>
<keyword evidence="2" id="KW-1133">Transmembrane helix</keyword>
<feature type="transmembrane region" description="Helical" evidence="2">
    <location>
        <begin position="42"/>
        <end position="65"/>
    </location>
</feature>
<feature type="transmembrane region" description="Helical" evidence="2">
    <location>
        <begin position="85"/>
        <end position="104"/>
    </location>
</feature>
<protein>
    <submittedName>
        <fullName evidence="3">Copper resistance protein CopD</fullName>
    </submittedName>
</protein>
<keyword evidence="2" id="KW-0472">Membrane</keyword>
<evidence type="ECO:0000256" key="2">
    <source>
        <dbReference type="SAM" id="Phobius"/>
    </source>
</evidence>
<feature type="transmembrane region" description="Helical" evidence="2">
    <location>
        <begin position="360"/>
        <end position="381"/>
    </location>
</feature>
<dbReference type="Proteomes" id="UP000204391">
    <property type="component" value="Chromosome"/>
</dbReference>
<feature type="transmembrane region" description="Helical" evidence="2">
    <location>
        <begin position="270"/>
        <end position="287"/>
    </location>
</feature>
<feature type="transmembrane region" description="Helical" evidence="2">
    <location>
        <begin position="230"/>
        <end position="249"/>
    </location>
</feature>
<organism evidence="3 4">
    <name type="scientific">Virgibacillus necropolis</name>
    <dbReference type="NCBI Taxonomy" id="163877"/>
    <lineage>
        <taxon>Bacteria</taxon>
        <taxon>Bacillati</taxon>
        <taxon>Bacillota</taxon>
        <taxon>Bacilli</taxon>
        <taxon>Bacillales</taxon>
        <taxon>Bacillaceae</taxon>
        <taxon>Virgibacillus</taxon>
    </lineage>
</organism>
<evidence type="ECO:0000313" key="4">
    <source>
        <dbReference type="Proteomes" id="UP000204391"/>
    </source>
</evidence>
<dbReference type="RefSeq" id="WP_089532489.1">
    <property type="nucleotide sequence ID" value="NZ_CP022437.1"/>
</dbReference>
<accession>A0A221MDG2</accession>
<feature type="transmembrane region" description="Helical" evidence="2">
    <location>
        <begin position="143"/>
        <end position="167"/>
    </location>
</feature>
<feature type="transmembrane region" description="Helical" evidence="2">
    <location>
        <begin position="179"/>
        <end position="199"/>
    </location>
</feature>
<name>A0A221MDG2_9BACI</name>
<keyword evidence="2" id="KW-0812">Transmembrane</keyword>
<dbReference type="PANTHER" id="PTHR34820:SF4">
    <property type="entry name" value="INNER MEMBRANE PROTEIN YEBZ"/>
    <property type="match status" value="1"/>
</dbReference>
<dbReference type="PANTHER" id="PTHR34820">
    <property type="entry name" value="INNER MEMBRANE PROTEIN YEBZ"/>
    <property type="match status" value="1"/>
</dbReference>
<keyword evidence="4" id="KW-1185">Reference proteome</keyword>
<dbReference type="EMBL" id="CP022437">
    <property type="protein sequence ID" value="ASN05640.1"/>
    <property type="molecule type" value="Genomic_DNA"/>
</dbReference>
<dbReference type="GO" id="GO:0005886">
    <property type="term" value="C:plasma membrane"/>
    <property type="evidence" value="ECO:0007669"/>
    <property type="project" value="UniProtKB-SubCell"/>
</dbReference>
<dbReference type="InterPro" id="IPR032694">
    <property type="entry name" value="CopC/D"/>
</dbReference>
<dbReference type="OrthoDB" id="2387346at2"/>
<evidence type="ECO:0000313" key="3">
    <source>
        <dbReference type="EMBL" id="ASN05640.1"/>
    </source>
</evidence>
<gene>
    <name evidence="3" type="ORF">CFK40_11770</name>
</gene>
<evidence type="ECO:0000256" key="1">
    <source>
        <dbReference type="ARBA" id="ARBA00004196"/>
    </source>
</evidence>